<sequence>MSDTTSIGNLPWELLALEIWPWIPQWYPILHQVCRKWRDLIPKDFVLRTLPWSPQSPNEVRSNGDIYNKRCKDLLREFVRCENENGIRKMIDARNREIPSFGDVIVPLGPMIIEVSCEVNKYFVFSIEPWIPTFNTDTCYQMGCKYNRLDFVKTLPQVICWVEEGARQAIRYDRMEILHYLLSIGECDMRKLFIRDMPKRMYHYLRSITDFSPRIDNIDLVMSQVPFGKRQDVIAGLIHHDNDIVTTIMELCE</sequence>
<name>A0A481Z9A1_9VIRU</name>
<gene>
    <name evidence="1" type="ORF">LCPAC304_03050</name>
</gene>
<evidence type="ECO:0000313" key="1">
    <source>
        <dbReference type="EMBL" id="QBK91962.1"/>
    </source>
</evidence>
<accession>A0A481Z9A1</accession>
<reference evidence="1" key="1">
    <citation type="journal article" date="2019" name="MBio">
        <title>Virus Genomes from Deep Sea Sediments Expand the Ocean Megavirome and Support Independent Origins of Viral Gigantism.</title>
        <authorList>
            <person name="Backstrom D."/>
            <person name="Yutin N."/>
            <person name="Jorgensen S.L."/>
            <person name="Dharamshi J."/>
            <person name="Homa F."/>
            <person name="Zaremba-Niedwiedzka K."/>
            <person name="Spang A."/>
            <person name="Wolf Y.I."/>
            <person name="Koonin E.V."/>
            <person name="Ettema T.J."/>
        </authorList>
    </citation>
    <scope>NUCLEOTIDE SEQUENCE</scope>
</reference>
<organism evidence="1">
    <name type="scientific">Pithovirus LCPAC304</name>
    <dbReference type="NCBI Taxonomy" id="2506594"/>
    <lineage>
        <taxon>Viruses</taxon>
        <taxon>Pithoviruses</taxon>
    </lineage>
</organism>
<protein>
    <recommendedName>
        <fullName evidence="2">F-box domain-containing protein</fullName>
    </recommendedName>
</protein>
<evidence type="ECO:0008006" key="2">
    <source>
        <dbReference type="Google" id="ProtNLM"/>
    </source>
</evidence>
<dbReference type="EMBL" id="MK500566">
    <property type="protein sequence ID" value="QBK91962.1"/>
    <property type="molecule type" value="Genomic_DNA"/>
</dbReference>
<proteinExistence type="predicted"/>